<evidence type="ECO:0000313" key="1">
    <source>
        <dbReference type="EMBL" id="GBO42862.1"/>
    </source>
</evidence>
<dbReference type="AlphaFoldDB" id="A0A4Y2X4C5"/>
<dbReference type="Proteomes" id="UP000499080">
    <property type="component" value="Unassembled WGS sequence"/>
</dbReference>
<proteinExistence type="predicted"/>
<sequence length="144" mass="16457">MYRHEAANAQRMAIAIASKTVEEKCRRQAADAPRIPNVRYEAWRQKENSAFQCNSNICYEYDPLIAIGRMTLESNFCQALRWKGESPGMCCSNGKIRLHSLQAPPEPLYTLLTADYSDAVHFQDNVRSVMLASKLLYLVQQKKL</sequence>
<name>A0A4Y2X4C5_ARAVE</name>
<gene>
    <name evidence="1" type="ORF">AVEN_275279_1</name>
</gene>
<accession>A0A4Y2X4C5</accession>
<protein>
    <submittedName>
        <fullName evidence="1">Uncharacterized protein</fullName>
    </submittedName>
</protein>
<reference evidence="1 2" key="1">
    <citation type="journal article" date="2019" name="Sci. Rep.">
        <title>Orb-weaving spider Araneus ventricosus genome elucidates the spidroin gene catalogue.</title>
        <authorList>
            <person name="Kono N."/>
            <person name="Nakamura H."/>
            <person name="Ohtoshi R."/>
            <person name="Moran D.A.P."/>
            <person name="Shinohara A."/>
            <person name="Yoshida Y."/>
            <person name="Fujiwara M."/>
            <person name="Mori M."/>
            <person name="Tomita M."/>
            <person name="Arakawa K."/>
        </authorList>
    </citation>
    <scope>NUCLEOTIDE SEQUENCE [LARGE SCALE GENOMIC DNA]</scope>
</reference>
<evidence type="ECO:0000313" key="2">
    <source>
        <dbReference type="Proteomes" id="UP000499080"/>
    </source>
</evidence>
<keyword evidence="2" id="KW-1185">Reference proteome</keyword>
<dbReference type="OrthoDB" id="6437323at2759"/>
<comment type="caution">
    <text evidence="1">The sequence shown here is derived from an EMBL/GenBank/DDBJ whole genome shotgun (WGS) entry which is preliminary data.</text>
</comment>
<dbReference type="EMBL" id="BGPR01069116">
    <property type="protein sequence ID" value="GBO42862.1"/>
    <property type="molecule type" value="Genomic_DNA"/>
</dbReference>
<organism evidence="1 2">
    <name type="scientific">Araneus ventricosus</name>
    <name type="common">Orbweaver spider</name>
    <name type="synonym">Epeira ventricosa</name>
    <dbReference type="NCBI Taxonomy" id="182803"/>
    <lineage>
        <taxon>Eukaryota</taxon>
        <taxon>Metazoa</taxon>
        <taxon>Ecdysozoa</taxon>
        <taxon>Arthropoda</taxon>
        <taxon>Chelicerata</taxon>
        <taxon>Arachnida</taxon>
        <taxon>Araneae</taxon>
        <taxon>Araneomorphae</taxon>
        <taxon>Entelegynae</taxon>
        <taxon>Araneoidea</taxon>
        <taxon>Araneidae</taxon>
        <taxon>Araneus</taxon>
    </lineage>
</organism>